<protein>
    <submittedName>
        <fullName evidence="2">Uncharacterized protein</fullName>
    </submittedName>
</protein>
<keyword evidence="3" id="KW-1185">Reference proteome</keyword>
<dbReference type="EMBL" id="RAVZ01000785">
    <property type="protein sequence ID" value="RKG64211.1"/>
    <property type="molecule type" value="Genomic_DNA"/>
</dbReference>
<accession>A0A3A8HDX7</accession>
<feature type="region of interest" description="Disordered" evidence="1">
    <location>
        <begin position="20"/>
        <end position="94"/>
    </location>
</feature>
<evidence type="ECO:0000313" key="3">
    <source>
        <dbReference type="Proteomes" id="UP000268094"/>
    </source>
</evidence>
<sequence length="94" mass="10124">HLPICYATLPDVSLHTPLTRKKQAGTRGLRLEERFLHAQPFDAESVDAPDATEKPEKGRTAPTPSVNPKQPEAIPSTAPAPHVKGQQLQDGAKA</sequence>
<comment type="caution">
    <text evidence="2">The sequence shown here is derived from an EMBL/GenBank/DDBJ whole genome shotgun (WGS) entry which is preliminary data.</text>
</comment>
<proteinExistence type="predicted"/>
<evidence type="ECO:0000313" key="2">
    <source>
        <dbReference type="EMBL" id="RKG64211.1"/>
    </source>
</evidence>
<organism evidence="2 3">
    <name type="scientific">Corallococcus terminator</name>
    <dbReference type="NCBI Taxonomy" id="2316733"/>
    <lineage>
        <taxon>Bacteria</taxon>
        <taxon>Pseudomonadati</taxon>
        <taxon>Myxococcota</taxon>
        <taxon>Myxococcia</taxon>
        <taxon>Myxococcales</taxon>
        <taxon>Cystobacterineae</taxon>
        <taxon>Myxococcaceae</taxon>
        <taxon>Corallococcus</taxon>
    </lineage>
</organism>
<dbReference type="AlphaFoldDB" id="A0A3A8HDX7"/>
<name>A0A3A8HDX7_9BACT</name>
<gene>
    <name evidence="2" type="ORF">D7V88_42150</name>
</gene>
<reference evidence="3" key="1">
    <citation type="submission" date="2018-09" db="EMBL/GenBank/DDBJ databases">
        <authorList>
            <person name="Livingstone P.G."/>
            <person name="Whitworth D.E."/>
        </authorList>
    </citation>
    <scope>NUCLEOTIDE SEQUENCE [LARGE SCALE GENOMIC DNA]</scope>
    <source>
        <strain evidence="3">CA054A</strain>
    </source>
</reference>
<evidence type="ECO:0000256" key="1">
    <source>
        <dbReference type="SAM" id="MobiDB-lite"/>
    </source>
</evidence>
<dbReference type="Proteomes" id="UP000268094">
    <property type="component" value="Unassembled WGS sequence"/>
</dbReference>
<feature type="non-terminal residue" evidence="2">
    <location>
        <position position="1"/>
    </location>
</feature>
<dbReference type="RefSeq" id="WP_158625300.1">
    <property type="nucleotide sequence ID" value="NZ_RAVZ01000785.1"/>
</dbReference>